<evidence type="ECO:0000313" key="2">
    <source>
        <dbReference type="EMBL" id="GGE22691.1"/>
    </source>
</evidence>
<dbReference type="RefSeq" id="WP_188407166.1">
    <property type="nucleotide sequence ID" value="NZ_BMGL01000017.1"/>
</dbReference>
<dbReference type="Gene3D" id="2.130.10.10">
    <property type="entry name" value="YVTN repeat-like/Quinoprotein amine dehydrogenase"/>
    <property type="match status" value="3"/>
</dbReference>
<evidence type="ECO:0000313" key="3">
    <source>
        <dbReference type="Proteomes" id="UP000599688"/>
    </source>
</evidence>
<accession>A0A917EC22</accession>
<dbReference type="InterPro" id="IPR015943">
    <property type="entry name" value="WD40/YVTN_repeat-like_dom_sf"/>
</dbReference>
<reference evidence="2 3" key="1">
    <citation type="journal article" date="2014" name="Int. J. Syst. Evol. Microbiol.">
        <title>Complete genome sequence of Corynebacterium casei LMG S-19264T (=DSM 44701T), isolated from a smear-ripened cheese.</title>
        <authorList>
            <consortium name="US DOE Joint Genome Institute (JGI-PGF)"/>
            <person name="Walter F."/>
            <person name="Albersmeier A."/>
            <person name="Kalinowski J."/>
            <person name="Ruckert C."/>
        </authorList>
    </citation>
    <scope>NUCLEOTIDE SEQUENCE [LARGE SCALE GENOMIC DNA]</scope>
    <source>
        <strain evidence="2 3">CGMCC 1.12925</strain>
    </source>
</reference>
<dbReference type="SUPFAM" id="SSF63829">
    <property type="entry name" value="Calcium-dependent phosphotriesterase"/>
    <property type="match status" value="1"/>
</dbReference>
<protein>
    <recommendedName>
        <fullName evidence="4">Two component regulator propeller</fullName>
    </recommendedName>
</protein>
<dbReference type="Pfam" id="PF07494">
    <property type="entry name" value="Reg_prop"/>
    <property type="match status" value="4"/>
</dbReference>
<organism evidence="2 3">
    <name type="scientific">Psychroflexus salis</name>
    <dbReference type="NCBI Taxonomy" id="1526574"/>
    <lineage>
        <taxon>Bacteria</taxon>
        <taxon>Pseudomonadati</taxon>
        <taxon>Bacteroidota</taxon>
        <taxon>Flavobacteriia</taxon>
        <taxon>Flavobacteriales</taxon>
        <taxon>Flavobacteriaceae</taxon>
        <taxon>Psychroflexus</taxon>
    </lineage>
</organism>
<name>A0A917EC22_9FLAO</name>
<proteinExistence type="predicted"/>
<dbReference type="AlphaFoldDB" id="A0A917EC22"/>
<evidence type="ECO:0008006" key="4">
    <source>
        <dbReference type="Google" id="ProtNLM"/>
    </source>
</evidence>
<dbReference type="Proteomes" id="UP000599688">
    <property type="component" value="Unassembled WGS sequence"/>
</dbReference>
<sequence>MRETLATIYETKDMTDMNCKTIFKASKLLLVLMLLQVSACTGQVKEKTVSDKTEDEVSDKDLTIKQNTIFPQIHTNLNGMVRQFVRTIHQDRKGNYWFGTNGDGIIRYDGQTLDKIHIVGISPHIRVLEIVEDKAGNVWFGTSDGLVKYDGQKFETFSITEGEKGFDEEIWGLAIDKNELLWVGSIGGLYHFDGDQFIPFPLPNTMVENLEHKLSDKLVKKIIEDKSGAIWLVTDGNGIFKYIKGEFTHLTTENGLTDNNTADILEDSQGNIWIGTYYGGVSKFNGKTFTNFTKDGIVEGIETYNFHEDSNGNVWFTAEGYGVYRYDGISFTHFTTENGLTTNVVQSIFEDNKGQLWFGTWQGLCIFDGEKFVNANEIETWTN</sequence>
<dbReference type="EMBL" id="BMGL01000017">
    <property type="protein sequence ID" value="GGE22691.1"/>
    <property type="molecule type" value="Genomic_DNA"/>
</dbReference>
<comment type="caution">
    <text evidence="2">The sequence shown here is derived from an EMBL/GenBank/DDBJ whole genome shotgun (WGS) entry which is preliminary data.</text>
</comment>
<keyword evidence="3" id="KW-1185">Reference proteome</keyword>
<dbReference type="PANTHER" id="PTHR43547:SF2">
    <property type="entry name" value="HYBRID SIGNAL TRANSDUCTION HISTIDINE KINASE C"/>
    <property type="match status" value="1"/>
</dbReference>
<gene>
    <name evidence="2" type="ORF">GCM10010831_24520</name>
</gene>
<dbReference type="InterPro" id="IPR011110">
    <property type="entry name" value="Reg_prop"/>
</dbReference>
<evidence type="ECO:0000256" key="1">
    <source>
        <dbReference type="ARBA" id="ARBA00022553"/>
    </source>
</evidence>
<dbReference type="PANTHER" id="PTHR43547">
    <property type="entry name" value="TWO-COMPONENT HISTIDINE KINASE"/>
    <property type="match status" value="1"/>
</dbReference>
<dbReference type="GO" id="GO:0000155">
    <property type="term" value="F:phosphorelay sensor kinase activity"/>
    <property type="evidence" value="ECO:0007669"/>
    <property type="project" value="TreeGrafter"/>
</dbReference>
<keyword evidence="1" id="KW-0597">Phosphoprotein</keyword>